<dbReference type="InterPro" id="IPR027417">
    <property type="entry name" value="P-loop_NTPase"/>
</dbReference>
<keyword evidence="2" id="KW-1185">Reference proteome</keyword>
<accession>A0ABR1S538</accession>
<gene>
    <name evidence="1" type="ORF">PG991_003957</name>
</gene>
<protein>
    <submittedName>
        <fullName evidence="1">Uncharacterized protein</fullName>
    </submittedName>
</protein>
<evidence type="ECO:0000313" key="2">
    <source>
        <dbReference type="Proteomes" id="UP001396898"/>
    </source>
</evidence>
<reference evidence="1 2" key="1">
    <citation type="submission" date="2023-01" db="EMBL/GenBank/DDBJ databases">
        <title>Analysis of 21 Apiospora genomes using comparative genomics revels a genus with tremendous synthesis potential of carbohydrate active enzymes and secondary metabolites.</title>
        <authorList>
            <person name="Sorensen T."/>
        </authorList>
    </citation>
    <scope>NUCLEOTIDE SEQUENCE [LARGE SCALE GENOMIC DNA]</scope>
    <source>
        <strain evidence="1 2">CBS 20057</strain>
    </source>
</reference>
<evidence type="ECO:0000313" key="1">
    <source>
        <dbReference type="EMBL" id="KAK8026901.1"/>
    </source>
</evidence>
<dbReference type="InterPro" id="IPR040632">
    <property type="entry name" value="Sulfotransfer_4"/>
</dbReference>
<dbReference type="EMBL" id="JAQQWI010000007">
    <property type="protein sequence ID" value="KAK8026901.1"/>
    <property type="molecule type" value="Genomic_DNA"/>
</dbReference>
<comment type="caution">
    <text evidence="1">The sequence shown here is derived from an EMBL/GenBank/DDBJ whole genome shotgun (WGS) entry which is preliminary data.</text>
</comment>
<dbReference type="Pfam" id="PF17784">
    <property type="entry name" value="Sulfotransfer_4"/>
    <property type="match status" value="1"/>
</dbReference>
<sequence>MKVLVLNLPPPAEVIQLDITPIYHMREVGKNQHTPVSTEAIEGGFEGGAPWGREAFDRILGEYEGLTDYPAAVFLKELIEAYLEAAAI</sequence>
<organism evidence="1 2">
    <name type="scientific">Apiospora marii</name>
    <dbReference type="NCBI Taxonomy" id="335849"/>
    <lineage>
        <taxon>Eukaryota</taxon>
        <taxon>Fungi</taxon>
        <taxon>Dikarya</taxon>
        <taxon>Ascomycota</taxon>
        <taxon>Pezizomycotina</taxon>
        <taxon>Sordariomycetes</taxon>
        <taxon>Xylariomycetidae</taxon>
        <taxon>Amphisphaeriales</taxon>
        <taxon>Apiosporaceae</taxon>
        <taxon>Apiospora</taxon>
    </lineage>
</organism>
<dbReference type="Proteomes" id="UP001396898">
    <property type="component" value="Unassembled WGS sequence"/>
</dbReference>
<name>A0ABR1S538_9PEZI</name>
<dbReference type="Gene3D" id="3.40.50.300">
    <property type="entry name" value="P-loop containing nucleotide triphosphate hydrolases"/>
    <property type="match status" value="1"/>
</dbReference>
<proteinExistence type="predicted"/>